<evidence type="ECO:0000313" key="3">
    <source>
        <dbReference type="EMBL" id="EOB12425.1"/>
    </source>
</evidence>
<evidence type="ECO:0000256" key="1">
    <source>
        <dbReference type="SAM" id="MobiDB-lite"/>
    </source>
</evidence>
<feature type="region of interest" description="Disordered" evidence="1">
    <location>
        <begin position="226"/>
        <end position="256"/>
    </location>
</feature>
<feature type="region of interest" description="Disordered" evidence="1">
    <location>
        <begin position="271"/>
        <end position="291"/>
    </location>
</feature>
<gene>
    <name evidence="3" type="ORF">NBO_444g0004</name>
</gene>
<reference evidence="3 4" key="1">
    <citation type="journal article" date="2013" name="BMC Genomics">
        <title>Comparative genomics of parasitic silkworm microsporidia reveal an association between genome expansion and host adaptation.</title>
        <authorList>
            <person name="Pan G."/>
            <person name="Xu J."/>
            <person name="Li T."/>
            <person name="Xia Q."/>
            <person name="Liu S.L."/>
            <person name="Zhang G."/>
            <person name="Li S."/>
            <person name="Li C."/>
            <person name="Liu H."/>
            <person name="Yang L."/>
            <person name="Liu T."/>
            <person name="Zhang X."/>
            <person name="Wu Z."/>
            <person name="Fan W."/>
            <person name="Dang X."/>
            <person name="Xiang H."/>
            <person name="Tao M."/>
            <person name="Li Y."/>
            <person name="Hu J."/>
            <person name="Li Z."/>
            <person name="Lin L."/>
            <person name="Luo J."/>
            <person name="Geng L."/>
            <person name="Wang L."/>
            <person name="Long M."/>
            <person name="Wan Y."/>
            <person name="He N."/>
            <person name="Zhang Z."/>
            <person name="Lu C."/>
            <person name="Keeling P.J."/>
            <person name="Wang J."/>
            <person name="Xiang Z."/>
            <person name="Zhou Z."/>
        </authorList>
    </citation>
    <scope>NUCLEOTIDE SEQUENCE [LARGE SCALE GENOMIC DNA]</scope>
    <source>
        <strain evidence="4">CQ1 / CVCC 102059</strain>
    </source>
</reference>
<name>R0MEB9_NOSB1</name>
<feature type="compositionally biased region" description="Polar residues" evidence="1">
    <location>
        <begin position="247"/>
        <end position="256"/>
    </location>
</feature>
<dbReference type="EMBL" id="KB909352">
    <property type="protein sequence ID" value="EOB12425.1"/>
    <property type="molecule type" value="Genomic_DNA"/>
</dbReference>
<dbReference type="HOGENOM" id="CLU_816613_0_0_1"/>
<feature type="compositionally biased region" description="Basic and acidic residues" evidence="1">
    <location>
        <begin position="272"/>
        <end position="291"/>
    </location>
</feature>
<keyword evidence="4" id="KW-1185">Reference proteome</keyword>
<evidence type="ECO:0000256" key="2">
    <source>
        <dbReference type="SAM" id="Phobius"/>
    </source>
</evidence>
<dbReference type="VEuPathDB" id="MicrosporidiaDB:NBO_444g0004"/>
<dbReference type="Proteomes" id="UP000016927">
    <property type="component" value="Unassembled WGS sequence"/>
</dbReference>
<keyword evidence="2" id="KW-0472">Membrane</keyword>
<feature type="compositionally biased region" description="Low complexity" evidence="1">
    <location>
        <begin position="236"/>
        <end position="246"/>
    </location>
</feature>
<accession>R0MEB9</accession>
<keyword evidence="2" id="KW-1133">Transmembrane helix</keyword>
<sequence length="340" mass="38785">MISVKNDKIIGFELCKKSDKLSSLNFYDINGQILNKNPGSKFSLYEVVMSNSEMNKQPIFNSFDYLDYCGSLENSYNIANGAFFPFVFVIHDLIKKTEEILKYNGPIFLKSWETLECIIKISNMLTQGFATVVIPSSNKEEYVKTLDEFKGDLEFLSTLFIELKDIIKQETNIYHEKNPEIDIGDIVDFVNKIRYFDEDLKKTGGYSIFGQYAAFLKLLQENPNDQPSNDFVKVDNGTNNSNNYNNTKGESQNPSQESIFDITVNSVEVDDTNNKDINETKEKPNVKNNENKAVDLVKQPPVDQDIASRSQKTLRICTYISIGVIAFGMLVGFIFYIFSK</sequence>
<evidence type="ECO:0000313" key="4">
    <source>
        <dbReference type="Proteomes" id="UP000016927"/>
    </source>
</evidence>
<organism evidence="3 4">
    <name type="scientific">Nosema bombycis (strain CQ1 / CVCC 102059)</name>
    <name type="common">Microsporidian parasite</name>
    <name type="synonym">Pebrine of silkworm</name>
    <dbReference type="NCBI Taxonomy" id="578461"/>
    <lineage>
        <taxon>Eukaryota</taxon>
        <taxon>Fungi</taxon>
        <taxon>Fungi incertae sedis</taxon>
        <taxon>Microsporidia</taxon>
        <taxon>Nosematidae</taxon>
        <taxon>Nosema</taxon>
    </lineage>
</organism>
<feature type="transmembrane region" description="Helical" evidence="2">
    <location>
        <begin position="316"/>
        <end position="338"/>
    </location>
</feature>
<dbReference type="AlphaFoldDB" id="R0MEB9"/>
<proteinExistence type="predicted"/>
<protein>
    <submittedName>
        <fullName evidence="3">Uncharacterized protein</fullName>
    </submittedName>
</protein>
<keyword evidence="2" id="KW-0812">Transmembrane</keyword>
<feature type="non-terminal residue" evidence="3">
    <location>
        <position position="340"/>
    </location>
</feature>